<sequence>MSEDNQTEPIKIYTIPTCSDCQFAKRYFKERQVPYTDFNCEENIDYVKEVLELTRKQIVPTILIHDKVFVGFAENLIEISKLLLVKET</sequence>
<dbReference type="Pfam" id="PF00462">
    <property type="entry name" value="Glutaredoxin"/>
    <property type="match status" value="1"/>
</dbReference>
<dbReference type="PANTHER" id="PTHR34386">
    <property type="entry name" value="GLUTAREDOXIN"/>
    <property type="match status" value="1"/>
</dbReference>
<dbReference type="SUPFAM" id="SSF52833">
    <property type="entry name" value="Thioredoxin-like"/>
    <property type="match status" value="1"/>
</dbReference>
<evidence type="ECO:0000313" key="2">
    <source>
        <dbReference type="EMBL" id="MBP1999985.1"/>
    </source>
</evidence>
<feature type="domain" description="Glutaredoxin" evidence="1">
    <location>
        <begin position="10"/>
        <end position="68"/>
    </location>
</feature>
<dbReference type="Proteomes" id="UP001519288">
    <property type="component" value="Unassembled WGS sequence"/>
</dbReference>
<reference evidence="2 3" key="1">
    <citation type="submission" date="2021-03" db="EMBL/GenBank/DDBJ databases">
        <title>Genomic Encyclopedia of Type Strains, Phase IV (KMG-IV): sequencing the most valuable type-strain genomes for metagenomic binning, comparative biology and taxonomic classification.</title>
        <authorList>
            <person name="Goeker M."/>
        </authorList>
    </citation>
    <scope>NUCLEOTIDE SEQUENCE [LARGE SCALE GENOMIC DNA]</scope>
    <source>
        <strain evidence="2 3">DSM 26806</strain>
    </source>
</reference>
<gene>
    <name evidence="2" type="ORF">J2Z69_001004</name>
</gene>
<dbReference type="InterPro" id="IPR051548">
    <property type="entry name" value="Grx-like_ET"/>
</dbReference>
<organism evidence="2 3">
    <name type="scientific">Paenibacillus shirakamiensis</name>
    <dbReference type="NCBI Taxonomy" id="1265935"/>
    <lineage>
        <taxon>Bacteria</taxon>
        <taxon>Bacillati</taxon>
        <taxon>Bacillota</taxon>
        <taxon>Bacilli</taxon>
        <taxon>Bacillales</taxon>
        <taxon>Paenibacillaceae</taxon>
        <taxon>Paenibacillus</taxon>
    </lineage>
</organism>
<dbReference type="PROSITE" id="PS51354">
    <property type="entry name" value="GLUTAREDOXIN_2"/>
    <property type="match status" value="1"/>
</dbReference>
<dbReference type="CDD" id="cd02976">
    <property type="entry name" value="NrdH"/>
    <property type="match status" value="1"/>
</dbReference>
<proteinExistence type="predicted"/>
<dbReference type="RefSeq" id="WP_209859681.1">
    <property type="nucleotide sequence ID" value="NZ_JAGGLD010000001.1"/>
</dbReference>
<dbReference type="InterPro" id="IPR002109">
    <property type="entry name" value="Glutaredoxin"/>
</dbReference>
<dbReference type="EMBL" id="JAGGLD010000001">
    <property type="protein sequence ID" value="MBP1999985.1"/>
    <property type="molecule type" value="Genomic_DNA"/>
</dbReference>
<evidence type="ECO:0000259" key="1">
    <source>
        <dbReference type="Pfam" id="PF00462"/>
    </source>
</evidence>
<accession>A0ABS4JE41</accession>
<keyword evidence="3" id="KW-1185">Reference proteome</keyword>
<dbReference type="InterPro" id="IPR036249">
    <property type="entry name" value="Thioredoxin-like_sf"/>
</dbReference>
<dbReference type="PANTHER" id="PTHR34386:SF1">
    <property type="entry name" value="GLUTAREDOXIN-LIKE PROTEIN NRDH"/>
    <property type="match status" value="1"/>
</dbReference>
<name>A0ABS4JE41_9BACL</name>
<protein>
    <submittedName>
        <fullName evidence="2">Glutaredoxin 3</fullName>
    </submittedName>
</protein>
<comment type="caution">
    <text evidence="2">The sequence shown here is derived from an EMBL/GenBank/DDBJ whole genome shotgun (WGS) entry which is preliminary data.</text>
</comment>
<evidence type="ECO:0000313" key="3">
    <source>
        <dbReference type="Proteomes" id="UP001519288"/>
    </source>
</evidence>
<dbReference type="Gene3D" id="3.40.30.10">
    <property type="entry name" value="Glutaredoxin"/>
    <property type="match status" value="1"/>
</dbReference>